<gene>
    <name evidence="2" type="ORF">WN48_03511</name>
</gene>
<dbReference type="AlphaFoldDB" id="A0A310SMK3"/>
<organism evidence="2 3">
    <name type="scientific">Eufriesea mexicana</name>
    <dbReference type="NCBI Taxonomy" id="516756"/>
    <lineage>
        <taxon>Eukaryota</taxon>
        <taxon>Metazoa</taxon>
        <taxon>Ecdysozoa</taxon>
        <taxon>Arthropoda</taxon>
        <taxon>Hexapoda</taxon>
        <taxon>Insecta</taxon>
        <taxon>Pterygota</taxon>
        <taxon>Neoptera</taxon>
        <taxon>Endopterygota</taxon>
        <taxon>Hymenoptera</taxon>
        <taxon>Apocrita</taxon>
        <taxon>Aculeata</taxon>
        <taxon>Apoidea</taxon>
        <taxon>Anthophila</taxon>
        <taxon>Apidae</taxon>
        <taxon>Eufriesea</taxon>
    </lineage>
</organism>
<evidence type="ECO:0000313" key="2">
    <source>
        <dbReference type="EMBL" id="OAD56385.1"/>
    </source>
</evidence>
<reference evidence="2 3" key="1">
    <citation type="submission" date="2015-07" db="EMBL/GenBank/DDBJ databases">
        <title>The genome of Eufriesea mexicana.</title>
        <authorList>
            <person name="Pan H."/>
            <person name="Kapheim K."/>
        </authorList>
    </citation>
    <scope>NUCLEOTIDE SEQUENCE [LARGE SCALE GENOMIC DNA]</scope>
    <source>
        <strain evidence="2">0111107269</strain>
        <tissue evidence="2">Whole body</tissue>
    </source>
</reference>
<feature type="region of interest" description="Disordered" evidence="1">
    <location>
        <begin position="1"/>
        <end position="33"/>
    </location>
</feature>
<sequence length="58" mass="6784">MNQLWQHRNTEYASASQSTDDNVSSPSTRNINKGNLTRAVDRKNFSSRFTYFRKQTEV</sequence>
<protein>
    <submittedName>
        <fullName evidence="2">Uncharacterized protein</fullName>
    </submittedName>
</protein>
<proteinExistence type="predicted"/>
<evidence type="ECO:0000256" key="1">
    <source>
        <dbReference type="SAM" id="MobiDB-lite"/>
    </source>
</evidence>
<keyword evidence="3" id="KW-1185">Reference proteome</keyword>
<dbReference type="Proteomes" id="UP000250275">
    <property type="component" value="Unassembled WGS sequence"/>
</dbReference>
<evidence type="ECO:0000313" key="3">
    <source>
        <dbReference type="Proteomes" id="UP000250275"/>
    </source>
</evidence>
<accession>A0A310SMK3</accession>
<dbReference type="EMBL" id="KQ762031">
    <property type="protein sequence ID" value="OAD56385.1"/>
    <property type="molecule type" value="Genomic_DNA"/>
</dbReference>
<name>A0A310SMK3_9HYME</name>